<evidence type="ECO:0000259" key="4">
    <source>
        <dbReference type="Pfam" id="PF20769"/>
    </source>
</evidence>
<sequence>MYKRLSAVLFPVMTVLLIGAMVWGYQENQEKNSILIKAENQYQRAFHDLSYHVDRLHGEIGNTLAVNSASRSMHRKGLVNVWRMTSEAQNEINQLPLALLPFNKTEEFLSKISKFSYQTSIRDLDKEPLSEQEFNTLKVLYKNSAQISKELQAVQDKVIKNRIRWMDVEATIANEDQMEDNSVIDGFKLVDKTVGEYPDLDWGPSVASINDKRSVKKLDGVPVTEEDIRRKSIKFADLGSNVEVQITENGKGTEWASYTAQTKSSKGKAATISMDFTKKGGLLISYSDNRKVGNKKVDMEQARDKVNKFLVNKGYHEMTPIMYDEYGNMGTFTYVRKQDGVLIYPEKMTVRVGLDNGEVTGFQASEFVYEQQNNRKIPPAKLNLEEARKMLNQEFTENYNRKSLIEDEYSKEVLCYEFGGKVNGTNYRVFINAEDGSEVSVEEIRTPVK</sequence>
<dbReference type="Proteomes" id="UP000077134">
    <property type="component" value="Unassembled WGS sequence"/>
</dbReference>
<dbReference type="InterPro" id="IPR025711">
    <property type="entry name" value="PepSY"/>
</dbReference>
<evidence type="ECO:0000313" key="6">
    <source>
        <dbReference type="Proteomes" id="UP000077134"/>
    </source>
</evidence>
<dbReference type="AlphaFoldDB" id="A0A167DJH4"/>
<dbReference type="KEGG" id="pcx:LPB68_03670"/>
<dbReference type="OrthoDB" id="2372097at2"/>
<evidence type="ECO:0000313" key="5">
    <source>
        <dbReference type="EMBL" id="OAB74450.1"/>
    </source>
</evidence>
<organism evidence="5 6">
    <name type="scientific">Paenibacillus crassostreae</name>
    <dbReference type="NCBI Taxonomy" id="1763538"/>
    <lineage>
        <taxon>Bacteria</taxon>
        <taxon>Bacillati</taxon>
        <taxon>Bacillota</taxon>
        <taxon>Bacilli</taxon>
        <taxon>Bacillales</taxon>
        <taxon>Paenibacillaceae</taxon>
        <taxon>Paenibacillus</taxon>
    </lineage>
</organism>
<keyword evidence="6" id="KW-1185">Reference proteome</keyword>
<dbReference type="EMBL" id="LSFN01000014">
    <property type="protein sequence ID" value="OAB74450.1"/>
    <property type="molecule type" value="Genomic_DNA"/>
</dbReference>
<proteinExistence type="predicted"/>
<dbReference type="Pfam" id="PF14620">
    <property type="entry name" value="YPEB_PepSY1-2"/>
    <property type="match status" value="1"/>
</dbReference>
<dbReference type="NCBIfam" id="TIGR02889">
    <property type="entry name" value="spore_YpeB"/>
    <property type="match status" value="1"/>
</dbReference>
<comment type="caution">
    <text evidence="5">The sequence shown here is derived from an EMBL/GenBank/DDBJ whole genome shotgun (WGS) entry which is preliminary data.</text>
</comment>
<feature type="domain" description="PepSY" evidence="2">
    <location>
        <begin position="381"/>
        <end position="442"/>
    </location>
</feature>
<name>A0A167DJH4_9BACL</name>
<dbReference type="GO" id="GO:0009847">
    <property type="term" value="P:spore germination"/>
    <property type="evidence" value="ECO:0007669"/>
    <property type="project" value="InterPro"/>
</dbReference>
<evidence type="ECO:0000259" key="2">
    <source>
        <dbReference type="Pfam" id="PF03413"/>
    </source>
</evidence>
<reference evidence="5 6" key="1">
    <citation type="submission" date="2016-02" db="EMBL/GenBank/DDBJ databases">
        <title>Paenibacillus sp. LPB0068, isolated from Crassostrea gigas.</title>
        <authorList>
            <person name="Shin S.-K."/>
            <person name="Yi H."/>
        </authorList>
    </citation>
    <scope>NUCLEOTIDE SEQUENCE [LARGE SCALE GENOMIC DNA]</scope>
    <source>
        <strain evidence="5 6">LPB0068</strain>
    </source>
</reference>
<gene>
    <name evidence="5" type="ORF">PNBC_10290</name>
</gene>
<keyword evidence="1" id="KW-0472">Membrane</keyword>
<keyword evidence="1" id="KW-1133">Transmembrane helix</keyword>
<dbReference type="STRING" id="1763538.LPB68_03670"/>
<dbReference type="InterPro" id="IPR014239">
    <property type="entry name" value="YpeB_PepSY1-2"/>
</dbReference>
<evidence type="ECO:0000259" key="3">
    <source>
        <dbReference type="Pfam" id="PF14620"/>
    </source>
</evidence>
<feature type="transmembrane region" description="Helical" evidence="1">
    <location>
        <begin position="7"/>
        <end position="25"/>
    </location>
</feature>
<feature type="domain" description="Sporulation protein YpeB PepSY1 and PepSY2" evidence="3">
    <location>
        <begin position="186"/>
        <end position="378"/>
    </location>
</feature>
<dbReference type="InterPro" id="IPR048402">
    <property type="entry name" value="YpeB_N"/>
</dbReference>
<keyword evidence="1" id="KW-0812">Transmembrane</keyword>
<feature type="domain" description="Sporulation protein YpeB N-terminal" evidence="4">
    <location>
        <begin position="30"/>
        <end position="167"/>
    </location>
</feature>
<dbReference type="RefSeq" id="WP_068657778.1">
    <property type="nucleotide sequence ID" value="NZ_CP017770.1"/>
</dbReference>
<accession>A0A167DJH4</accession>
<dbReference type="Pfam" id="PF03413">
    <property type="entry name" value="PepSY"/>
    <property type="match status" value="1"/>
</dbReference>
<protein>
    <submittedName>
        <fullName evidence="5">Germination protein YpeB</fullName>
    </submittedName>
</protein>
<dbReference type="Pfam" id="PF20769">
    <property type="entry name" value="YPEB_N"/>
    <property type="match status" value="1"/>
</dbReference>
<evidence type="ECO:0000256" key="1">
    <source>
        <dbReference type="SAM" id="Phobius"/>
    </source>
</evidence>